<protein>
    <recommendedName>
        <fullName evidence="5">Rhodanese domain-containing protein</fullName>
    </recommendedName>
</protein>
<keyword evidence="2" id="KW-0963">Cytoplasm</keyword>
<keyword evidence="3" id="KW-0489">Methyltransferase</keyword>
<evidence type="ECO:0000256" key="4">
    <source>
        <dbReference type="ARBA" id="ARBA00022679"/>
    </source>
</evidence>
<accession>A5ADX0</accession>
<dbReference type="PANTHER" id="PTHR13200">
    <property type="entry name" value="EEF1A LYSINE METHYLTRANSFERASE 1"/>
    <property type="match status" value="1"/>
</dbReference>
<dbReference type="GO" id="GO:0032259">
    <property type="term" value="P:methylation"/>
    <property type="evidence" value="ECO:0007669"/>
    <property type="project" value="UniProtKB-KW"/>
</dbReference>
<gene>
    <name evidence="6" type="ORF">VITISV_009112</name>
</gene>
<evidence type="ECO:0000259" key="5">
    <source>
        <dbReference type="PROSITE" id="PS50206"/>
    </source>
</evidence>
<dbReference type="InterPro" id="IPR019369">
    <property type="entry name" value="Efm5/EEF1AKMT1"/>
</dbReference>
<evidence type="ECO:0000256" key="3">
    <source>
        <dbReference type="ARBA" id="ARBA00022603"/>
    </source>
</evidence>
<dbReference type="ExpressionAtlas" id="A5ADX0">
    <property type="expression patterns" value="baseline and differential"/>
</dbReference>
<dbReference type="InterPro" id="IPR001763">
    <property type="entry name" value="Rhodanese-like_dom"/>
</dbReference>
<reference evidence="6" key="1">
    <citation type="journal article" date="2007" name="PLoS ONE">
        <title>The first genome sequence of an elite grapevine cultivar (Pinot noir Vitis vinifera L.): coping with a highly heterozygous genome.</title>
        <authorList>
            <person name="Velasco R."/>
            <person name="Zharkikh A."/>
            <person name="Troggio M."/>
            <person name="Cartwright D.A."/>
            <person name="Cestaro A."/>
            <person name="Pruss D."/>
            <person name="Pindo M."/>
            <person name="FitzGerald L.M."/>
            <person name="Vezzulli S."/>
            <person name="Reid J."/>
            <person name="Malacarne G."/>
            <person name="Iliev D."/>
            <person name="Coppola G."/>
            <person name="Wardell B."/>
            <person name="Micheletti D."/>
            <person name="Macalma T."/>
            <person name="Facci M."/>
            <person name="Mitchell J.T."/>
            <person name="Perazzolli M."/>
            <person name="Eldredge G."/>
            <person name="Gatto P."/>
            <person name="Oyzerski R."/>
            <person name="Moretto M."/>
            <person name="Gutin N."/>
            <person name="Stefanini M."/>
            <person name="Chen Y."/>
            <person name="Segala C."/>
            <person name="Davenport C."/>
            <person name="Dematte L."/>
            <person name="Mraz A."/>
            <person name="Battilana J."/>
            <person name="Stormo K."/>
            <person name="Costa F."/>
            <person name="Tao Q."/>
            <person name="Si-Ammour A."/>
            <person name="Harkins T."/>
            <person name="Lackey A."/>
            <person name="Perbost C."/>
            <person name="Taillon B."/>
            <person name="Stella A."/>
            <person name="Solovyev V."/>
            <person name="Fawcett J.A."/>
            <person name="Sterck L."/>
            <person name="Vandepoele K."/>
            <person name="Grando S.M."/>
            <person name="Toppo S."/>
            <person name="Moser C."/>
            <person name="Lanchbury J."/>
            <person name="Bogden R."/>
            <person name="Skolnick M."/>
            <person name="Sgaramella V."/>
            <person name="Bhatnagar S.K."/>
            <person name="Fontana P."/>
            <person name="Gutin A."/>
            <person name="Van de Peer Y."/>
            <person name="Salamini F."/>
            <person name="Viola R."/>
        </authorList>
    </citation>
    <scope>NUCLEOTIDE SEQUENCE</scope>
</reference>
<dbReference type="GO" id="GO:0016279">
    <property type="term" value="F:protein-lysine N-methyltransferase activity"/>
    <property type="evidence" value="ECO:0007669"/>
    <property type="project" value="InterPro"/>
</dbReference>
<dbReference type="AlphaFoldDB" id="A5ADX0"/>
<dbReference type="PROSITE" id="PS50206">
    <property type="entry name" value="RHODANESE_3"/>
    <property type="match status" value="1"/>
</dbReference>
<dbReference type="PANTHER" id="PTHR13200:SF0">
    <property type="entry name" value="EEF1A LYSINE METHYLTRANSFERASE 1"/>
    <property type="match status" value="1"/>
</dbReference>
<organism evidence="6">
    <name type="scientific">Vitis vinifera</name>
    <name type="common">Grape</name>
    <dbReference type="NCBI Taxonomy" id="29760"/>
    <lineage>
        <taxon>Eukaryota</taxon>
        <taxon>Viridiplantae</taxon>
        <taxon>Streptophyta</taxon>
        <taxon>Embryophyta</taxon>
        <taxon>Tracheophyta</taxon>
        <taxon>Spermatophyta</taxon>
        <taxon>Magnoliopsida</taxon>
        <taxon>eudicotyledons</taxon>
        <taxon>Gunneridae</taxon>
        <taxon>Pentapetalae</taxon>
        <taxon>rosids</taxon>
        <taxon>Vitales</taxon>
        <taxon>Vitaceae</taxon>
        <taxon>Viteae</taxon>
        <taxon>Vitis</taxon>
    </lineage>
</organism>
<dbReference type="EMBL" id="AM424123">
    <property type="protein sequence ID" value="CAN71160.1"/>
    <property type="molecule type" value="Genomic_DNA"/>
</dbReference>
<name>A5ADX0_VITVI</name>
<evidence type="ECO:0000256" key="2">
    <source>
        <dbReference type="ARBA" id="ARBA00022490"/>
    </source>
</evidence>
<comment type="subcellular location">
    <subcellularLocation>
        <location evidence="1">Cytoplasm</location>
    </subcellularLocation>
</comment>
<keyword evidence="4" id="KW-0808">Transferase</keyword>
<sequence length="171" mass="19152">MELNNGNCDSDDDTPRLSSEAMAALRQFLSEQTQTHVDADAVDADAVSLVSEDWRLSQFWYDPQTAETVSKEVLTLCDSSDSLVRVACVACPTLYAYLKDRRKETKILLGKWGSVHLPKESCLGSVYGCFQLKSRQPSTKYLGLPLGYPLKSALVWDLVEERFKIGNFSIF</sequence>
<dbReference type="GO" id="GO:0005737">
    <property type="term" value="C:cytoplasm"/>
    <property type="evidence" value="ECO:0007669"/>
    <property type="project" value="UniProtKB-SubCell"/>
</dbReference>
<dbReference type="InterPro" id="IPR041370">
    <property type="entry name" value="Mlase_EEF1AKMT1/ZCCHC4"/>
</dbReference>
<evidence type="ECO:0000256" key="1">
    <source>
        <dbReference type="ARBA" id="ARBA00004496"/>
    </source>
</evidence>
<proteinExistence type="predicted"/>
<dbReference type="Pfam" id="PF10237">
    <property type="entry name" value="N6-adenineMlase"/>
    <property type="match status" value="1"/>
</dbReference>
<evidence type="ECO:0000313" key="6">
    <source>
        <dbReference type="EMBL" id="CAN71160.1"/>
    </source>
</evidence>
<feature type="domain" description="Rhodanese" evidence="5">
    <location>
        <begin position="71"/>
        <end position="121"/>
    </location>
</feature>